<feature type="compositionally biased region" description="Basic and acidic residues" evidence="1">
    <location>
        <begin position="342"/>
        <end position="373"/>
    </location>
</feature>
<feature type="compositionally biased region" description="Acidic residues" evidence="1">
    <location>
        <begin position="439"/>
        <end position="450"/>
    </location>
</feature>
<feature type="non-terminal residue" evidence="2">
    <location>
        <position position="1"/>
    </location>
</feature>
<dbReference type="AlphaFoldDB" id="A0A0C9XV84"/>
<protein>
    <recommendedName>
        <fullName evidence="4">CCHC-type domain-containing protein</fullName>
    </recommendedName>
</protein>
<proteinExistence type="predicted"/>
<dbReference type="EMBL" id="KN838637">
    <property type="protein sequence ID" value="KIJ99892.1"/>
    <property type="molecule type" value="Genomic_DNA"/>
</dbReference>
<dbReference type="HOGENOM" id="CLU_314500_0_0_1"/>
<name>A0A0C9XV84_9AGAR</name>
<evidence type="ECO:0008006" key="4">
    <source>
        <dbReference type="Google" id="ProtNLM"/>
    </source>
</evidence>
<dbReference type="OrthoDB" id="3061185at2759"/>
<reference evidence="3" key="2">
    <citation type="submission" date="2015-01" db="EMBL/GenBank/DDBJ databases">
        <title>Evolutionary Origins and Diversification of the Mycorrhizal Mutualists.</title>
        <authorList>
            <consortium name="DOE Joint Genome Institute"/>
            <consortium name="Mycorrhizal Genomics Consortium"/>
            <person name="Kohler A."/>
            <person name="Kuo A."/>
            <person name="Nagy L.G."/>
            <person name="Floudas D."/>
            <person name="Copeland A."/>
            <person name="Barry K.W."/>
            <person name="Cichocki N."/>
            <person name="Veneault-Fourrey C."/>
            <person name="LaButti K."/>
            <person name="Lindquist E.A."/>
            <person name="Lipzen A."/>
            <person name="Lundell T."/>
            <person name="Morin E."/>
            <person name="Murat C."/>
            <person name="Riley R."/>
            <person name="Ohm R."/>
            <person name="Sun H."/>
            <person name="Tunlid A."/>
            <person name="Henrissat B."/>
            <person name="Grigoriev I.V."/>
            <person name="Hibbett D.S."/>
            <person name="Martin F."/>
        </authorList>
    </citation>
    <scope>NUCLEOTIDE SEQUENCE [LARGE SCALE GENOMIC DNA]</scope>
    <source>
        <strain evidence="3">LaAM-08-1</strain>
    </source>
</reference>
<reference evidence="2 3" key="1">
    <citation type="submission" date="2014-04" db="EMBL/GenBank/DDBJ databases">
        <authorList>
            <consortium name="DOE Joint Genome Institute"/>
            <person name="Kuo A."/>
            <person name="Kohler A."/>
            <person name="Nagy L.G."/>
            <person name="Floudas D."/>
            <person name="Copeland A."/>
            <person name="Barry K.W."/>
            <person name="Cichocki N."/>
            <person name="Veneault-Fourrey C."/>
            <person name="LaButti K."/>
            <person name="Lindquist E.A."/>
            <person name="Lipzen A."/>
            <person name="Lundell T."/>
            <person name="Morin E."/>
            <person name="Murat C."/>
            <person name="Sun H."/>
            <person name="Tunlid A."/>
            <person name="Henrissat B."/>
            <person name="Grigoriev I.V."/>
            <person name="Hibbett D.S."/>
            <person name="Martin F."/>
            <person name="Nordberg H.P."/>
            <person name="Cantor M.N."/>
            <person name="Hua S.X."/>
        </authorList>
    </citation>
    <scope>NUCLEOTIDE SEQUENCE [LARGE SCALE GENOMIC DNA]</scope>
    <source>
        <strain evidence="2 3">LaAM-08-1</strain>
    </source>
</reference>
<feature type="compositionally biased region" description="Basic and acidic residues" evidence="1">
    <location>
        <begin position="249"/>
        <end position="264"/>
    </location>
</feature>
<sequence>PIEPIVEVEMETERITRLGMENGFENSPMVRLLREYSGEGDELEASSVPTKTNVDLILGVSELTPHMIVDRGPDGDQRLPRYHLATLHLDRMSTVITELQIFVERAAGIITERTNYFKIDPGDTLLPLLKGTSSLPQLRAAWLALRHRIELATKAWKKYSVEYQLPPDSKPVLSPISTLPELYLSLQDIAEPDDKLRYLYNQIPHHQEQLTQEGRRSLQDTRSWVNVLPMPDALTNVFSESKAGQPSPTEDRRASRGKEREHRSAPRPGASSTVWMGMETPFKSANAWFVEHGRSNRSRQPGTSRPPTEPNILLGIATPQAPQTLREWENRERPPHMTGPPRDTEAGPSRDAEADRNSHRGESRASSRADEQRHHTRHRGQRERGNGPDEPPSSDDDDSSFGSRRPRRSRSRRRRSHTPRPRRRRSSTPRPRRHRVPPDDDGGDGSDDGSSDTSYYSVVIPYGHIAPTIEPKLKQEDLPTWDGNPTTAIEYFWKVQQQATLGGYIPSALGYWLWLKLKEGSDVQNWFATLPFEEQSRMRGHWVDYLKGIKEGYLGHNWQFDIGEAYKAQYFRQPGHERELPKSFITRRIMYTRMLAKSDDGGPLEVHLVMARAPLAWRTILILENIQSSSMLYTKAAEHEASLLDISRNRAQTTNVITSENLVSTLRKMGYTLDRSKFNNFPQNRRANLTFNEEEESLPVEDHKESFVTHANTQEVRSNEDEILAEVFQVLKKRQRPPPPGGYMFSRNDHVTTKMGRLPPSPCKCCGSPNHWDKECPDHAVYEERSANSGRRRRVWT</sequence>
<evidence type="ECO:0000313" key="3">
    <source>
        <dbReference type="Proteomes" id="UP000054477"/>
    </source>
</evidence>
<feature type="region of interest" description="Disordered" evidence="1">
    <location>
        <begin position="236"/>
        <end position="276"/>
    </location>
</feature>
<organism evidence="2 3">
    <name type="scientific">Laccaria amethystina LaAM-08-1</name>
    <dbReference type="NCBI Taxonomy" id="1095629"/>
    <lineage>
        <taxon>Eukaryota</taxon>
        <taxon>Fungi</taxon>
        <taxon>Dikarya</taxon>
        <taxon>Basidiomycota</taxon>
        <taxon>Agaricomycotina</taxon>
        <taxon>Agaricomycetes</taxon>
        <taxon>Agaricomycetidae</taxon>
        <taxon>Agaricales</taxon>
        <taxon>Agaricineae</taxon>
        <taxon>Hydnangiaceae</taxon>
        <taxon>Laccaria</taxon>
    </lineage>
</organism>
<feature type="compositionally biased region" description="Polar residues" evidence="1">
    <location>
        <begin position="236"/>
        <end position="248"/>
    </location>
</feature>
<keyword evidence="3" id="KW-1185">Reference proteome</keyword>
<feature type="compositionally biased region" description="Basic and acidic residues" evidence="1">
    <location>
        <begin position="326"/>
        <end position="335"/>
    </location>
</feature>
<evidence type="ECO:0000256" key="1">
    <source>
        <dbReference type="SAM" id="MobiDB-lite"/>
    </source>
</evidence>
<dbReference type="Proteomes" id="UP000054477">
    <property type="component" value="Unassembled WGS sequence"/>
</dbReference>
<feature type="region of interest" description="Disordered" evidence="1">
    <location>
        <begin position="294"/>
        <end position="455"/>
    </location>
</feature>
<gene>
    <name evidence="2" type="ORF">K443DRAFT_101451</name>
</gene>
<evidence type="ECO:0000313" key="2">
    <source>
        <dbReference type="EMBL" id="KIJ99892.1"/>
    </source>
</evidence>
<feature type="compositionally biased region" description="Basic residues" evidence="1">
    <location>
        <begin position="404"/>
        <end position="435"/>
    </location>
</feature>
<accession>A0A0C9XV84</accession>